<keyword evidence="2" id="KW-1185">Reference proteome</keyword>
<accession>A0A4P6PH67</accession>
<sequence>MALVSQSIKNLKGGISQQPEILRYPEQGSLQVNGWSSETEGLQKRPPMVFIKSLGGRGYLGEDPYIHLINRDEYEQYYAVFTGNDVRVFDLSGYEYQVRGDRSYVTVNNPKDNLRMVTVADYTFIVNRTRQVRESQNLTNGGTFRDNVDALINVRGGQYGRKLEVNINGVWVSHQLPPGDNAKDDPPKVDAQAIAEAIATLLRTAHPTWTFNVGTGFIHCIAPADTTIDILETKDGYADQLINPVTHYVQSFSKLPLNAPDGYMVKIVGDTSKTADQYYVKYDKSQKVWKETVGWNISIGLDYTTMPWTLVRAADGNFDLGYHDWKDRRAGDEDTNPQPSFVNSTITDVFFFRNRLGFISGENIVMSRTSKYFEFYPPSVANYTDDDPLDVAVSHNRVSVLKYAVSFAEELLLWSDEAQFILSANGVLSAKTAQLDLTTQFDVSDRARPYGIGRNIYYASPRSSFTSIMRYYAVQDVSSVKNAEDMTAHVPNYIPNGVYSINGSGTENFACVLTKGAPSKVFIYKFLYMDEEIRQQSWSHWDFGDGVEVMAANCINSTMYMLMRNAYNVWIAAVDFKKNSEVMAANCINSTMYMLMRNAYNVWIAAVDFKKNSTDFPFEPYRFHVDAKRSYHISETAYDIETNQTVVNVKDIYGASFSKGTVAICESDGKITEYEPTGSSWDSTPDIRISGDISGKDIVIGFLYDFQYVFSRFLIKQEQNDGTTSTEDSGRLQLRRAWVNYQDTGAFTVSVDNGSREFNYLVNARVGSTGLRLGQKATTTGQYRFPVTGNALYQKVSLSSFNASPVSIIGCGWEGNYMRRANGI</sequence>
<dbReference type="EMBL" id="MK380016">
    <property type="protein sequence ID" value="QBG78380.1"/>
    <property type="molecule type" value="Genomic_DNA"/>
</dbReference>
<dbReference type="Pfam" id="PF25675">
    <property type="entry name" value="Phage_nozzle"/>
    <property type="match status" value="1"/>
</dbReference>
<protein>
    <submittedName>
        <fullName evidence="1">Tail fiber protein</fullName>
    </submittedName>
</protein>
<reference evidence="1 2" key="1">
    <citation type="journal article" date="2019" name="Viruses">
        <title>New Bacteriophages against Emerging Lineages ST23 and ST258 of Klebsiella pneumoniae and Efficacy Assessment in Galleria mellonella Larvae.</title>
        <authorList>
            <person name="Thiry D."/>
            <person name="Passet V."/>
            <person name="Danis-Wlodarczyk K."/>
            <person name="Lood C."/>
            <person name="Wagemans J."/>
            <person name="De Sordi L."/>
            <person name="van Noort V."/>
            <person name="Dufour N."/>
            <person name="Debarbieux L."/>
            <person name="Mainil J.G."/>
            <person name="Brisse S."/>
            <person name="Lavigne R."/>
        </authorList>
    </citation>
    <scope>NUCLEOTIDE SEQUENCE [LARGE SCALE GENOMIC DNA]</scope>
</reference>
<name>A0A4P6PH67_9CAUD</name>
<proteinExistence type="predicted"/>
<evidence type="ECO:0000313" key="2">
    <source>
        <dbReference type="Proteomes" id="UP000298780"/>
    </source>
</evidence>
<gene>
    <name evidence="1" type="ORF">D3A57_0036</name>
</gene>
<evidence type="ECO:0000313" key="1">
    <source>
        <dbReference type="EMBL" id="QBG78380.1"/>
    </source>
</evidence>
<dbReference type="InterPro" id="IPR058003">
    <property type="entry name" value="Phage_gp12"/>
</dbReference>
<organism evidence="1 2">
    <name type="scientific">Klebsiella phage Kund-ULIP54</name>
    <dbReference type="NCBI Taxonomy" id="2307017"/>
    <lineage>
        <taxon>Viruses</taxon>
        <taxon>Duplodnaviria</taxon>
        <taxon>Heunggongvirae</taxon>
        <taxon>Uroviricota</taxon>
        <taxon>Caudoviricetes</taxon>
        <taxon>Autographivirales</taxon>
        <taxon>Autotranscriptaviridae</taxon>
        <taxon>Studiervirinae</taxon>
        <taxon>Przondovirus</taxon>
        <taxon>Przondovirus KundULIP54</taxon>
    </lineage>
</organism>
<dbReference type="Proteomes" id="UP000298780">
    <property type="component" value="Segment"/>
</dbReference>